<evidence type="ECO:0000313" key="2">
    <source>
        <dbReference type="Proteomes" id="UP000749646"/>
    </source>
</evidence>
<sequence>MVNGGAMDAYGQFVRQTVILIAYPDTPDISAPTRPDGSLDVLEVIKSSLPLFDKALIARAGRFSYKVAPTSVNNQYHTGNQYCDIVSELMATETKQQIQKHVDRTVAYKQSIEADEAWVIHFTREDDYLRKTPYWPSDDKGVNMIMAQRSLY</sequence>
<protein>
    <submittedName>
        <fullName evidence="1">Uncharacterized protein</fullName>
    </submittedName>
</protein>
<name>A0A9P6LW46_9FUNG</name>
<organism evidence="1 2">
    <name type="scientific">Modicella reniformis</name>
    <dbReference type="NCBI Taxonomy" id="1440133"/>
    <lineage>
        <taxon>Eukaryota</taxon>
        <taxon>Fungi</taxon>
        <taxon>Fungi incertae sedis</taxon>
        <taxon>Mucoromycota</taxon>
        <taxon>Mortierellomycotina</taxon>
        <taxon>Mortierellomycetes</taxon>
        <taxon>Mortierellales</taxon>
        <taxon>Mortierellaceae</taxon>
        <taxon>Modicella</taxon>
    </lineage>
</organism>
<dbReference type="EMBL" id="JAAAHW010007976">
    <property type="protein sequence ID" value="KAF9945544.1"/>
    <property type="molecule type" value="Genomic_DNA"/>
</dbReference>
<dbReference type="AlphaFoldDB" id="A0A9P6LW46"/>
<dbReference type="OrthoDB" id="2369467at2759"/>
<gene>
    <name evidence="1" type="ORF">BGZ65_010619</name>
</gene>
<proteinExistence type="predicted"/>
<comment type="caution">
    <text evidence="1">The sequence shown here is derived from an EMBL/GenBank/DDBJ whole genome shotgun (WGS) entry which is preliminary data.</text>
</comment>
<keyword evidence="2" id="KW-1185">Reference proteome</keyword>
<dbReference type="Proteomes" id="UP000749646">
    <property type="component" value="Unassembled WGS sequence"/>
</dbReference>
<accession>A0A9P6LW46</accession>
<evidence type="ECO:0000313" key="1">
    <source>
        <dbReference type="EMBL" id="KAF9945544.1"/>
    </source>
</evidence>
<reference evidence="1" key="1">
    <citation type="journal article" date="2020" name="Fungal Divers.">
        <title>Resolving the Mortierellaceae phylogeny through synthesis of multi-gene phylogenetics and phylogenomics.</title>
        <authorList>
            <person name="Vandepol N."/>
            <person name="Liber J."/>
            <person name="Desiro A."/>
            <person name="Na H."/>
            <person name="Kennedy M."/>
            <person name="Barry K."/>
            <person name="Grigoriev I.V."/>
            <person name="Miller A.N."/>
            <person name="O'Donnell K."/>
            <person name="Stajich J.E."/>
            <person name="Bonito G."/>
        </authorList>
    </citation>
    <scope>NUCLEOTIDE SEQUENCE</scope>
    <source>
        <strain evidence="1">MES-2147</strain>
    </source>
</reference>